<dbReference type="SMART" id="SM00342">
    <property type="entry name" value="HTH_ARAC"/>
    <property type="match status" value="1"/>
</dbReference>
<dbReference type="Gene3D" id="1.10.10.60">
    <property type="entry name" value="Homeodomain-like"/>
    <property type="match status" value="2"/>
</dbReference>
<dbReference type="InterPro" id="IPR018062">
    <property type="entry name" value="HTH_AraC-typ_CS"/>
</dbReference>
<dbReference type="Proteomes" id="UP000000238">
    <property type="component" value="Chromosome"/>
</dbReference>
<dbReference type="InterPro" id="IPR020449">
    <property type="entry name" value="Tscrpt_reg_AraC-type_HTH"/>
</dbReference>
<feature type="domain" description="HTH araC/xylS-type" evidence="4">
    <location>
        <begin position="228"/>
        <end position="326"/>
    </location>
</feature>
<keyword evidence="3" id="KW-0804">Transcription</keyword>
<dbReference type="InterPro" id="IPR009057">
    <property type="entry name" value="Homeodomain-like_sf"/>
</dbReference>
<dbReference type="InterPro" id="IPR052158">
    <property type="entry name" value="INH-QAR"/>
</dbReference>
<dbReference type="KEGG" id="hch:HCH_00884"/>
<sequence length="333" mass="37567">MTSKSMQQVTILGFDYAVSSAITGVVDLLAMAGVTWNHIQRSQPHPKFNIRVATRDSQPVRCHNRLLIQADACFDAIEPSDILVIPSIAGDIEKTLAQNPQLIDVLKNMNSQGTVIAGNCTGAFFMAEAGILDNRTATTHWAFVDMFRQRYPKVDLRPEQMLTASENVFCSGGGIAWLDLCLYLIEHFCGHEVAVQTAKTFVIDMGRTYQSSYSSMRARKYHRDEDVLRVQNWLETHCGQDVRIDDLAVRFNMSPRTLARRFKAATGDTPLGYLQTLRLEQAKKLLEETSDNVSQITLAVGYEDVSSFTKLFRQKTGLTPKEYRNKFQRRSIT</sequence>
<keyword evidence="1" id="KW-0805">Transcription regulation</keyword>
<evidence type="ECO:0000313" key="5">
    <source>
        <dbReference type="EMBL" id="ABC27776.1"/>
    </source>
</evidence>
<evidence type="ECO:0000256" key="2">
    <source>
        <dbReference type="ARBA" id="ARBA00023125"/>
    </source>
</evidence>
<dbReference type="InterPro" id="IPR029062">
    <property type="entry name" value="Class_I_gatase-like"/>
</dbReference>
<dbReference type="PANTHER" id="PTHR43130">
    <property type="entry name" value="ARAC-FAMILY TRANSCRIPTIONAL REGULATOR"/>
    <property type="match status" value="1"/>
</dbReference>
<dbReference type="SUPFAM" id="SSF52317">
    <property type="entry name" value="Class I glutamine amidotransferase-like"/>
    <property type="match status" value="1"/>
</dbReference>
<protein>
    <submittedName>
        <fullName evidence="5">Transcriptional regulator containing an amidase domain and an AraC-type DNA-binding HTH domain</fullName>
    </submittedName>
</protein>
<dbReference type="HOGENOM" id="CLU_000445_59_0_6"/>
<dbReference type="PROSITE" id="PS00041">
    <property type="entry name" value="HTH_ARAC_FAMILY_1"/>
    <property type="match status" value="1"/>
</dbReference>
<accession>Q2SNJ8</accession>
<keyword evidence="2 5" id="KW-0238">DNA-binding</keyword>
<keyword evidence="6" id="KW-1185">Reference proteome</keyword>
<dbReference type="Pfam" id="PF12833">
    <property type="entry name" value="HTH_18"/>
    <property type="match status" value="1"/>
</dbReference>
<dbReference type="CDD" id="cd03138">
    <property type="entry name" value="GATase1_AraC_2"/>
    <property type="match status" value="1"/>
</dbReference>
<dbReference type="AlphaFoldDB" id="Q2SNJ8"/>
<dbReference type="EMBL" id="CP000155">
    <property type="protein sequence ID" value="ABC27776.1"/>
    <property type="molecule type" value="Genomic_DNA"/>
</dbReference>
<dbReference type="InterPro" id="IPR018060">
    <property type="entry name" value="HTH_AraC"/>
</dbReference>
<evidence type="ECO:0000256" key="3">
    <source>
        <dbReference type="ARBA" id="ARBA00023163"/>
    </source>
</evidence>
<evidence type="ECO:0000256" key="1">
    <source>
        <dbReference type="ARBA" id="ARBA00023015"/>
    </source>
</evidence>
<dbReference type="PRINTS" id="PR00032">
    <property type="entry name" value="HTHARAC"/>
</dbReference>
<reference evidence="5 6" key="1">
    <citation type="journal article" date="2005" name="Nucleic Acids Res.">
        <title>Genomic blueprint of Hahella chejuensis, a marine microbe producing an algicidal agent.</title>
        <authorList>
            <person name="Jeong H."/>
            <person name="Yim J.H."/>
            <person name="Lee C."/>
            <person name="Choi S.-H."/>
            <person name="Park Y.K."/>
            <person name="Yoon S.H."/>
            <person name="Hur C.-G."/>
            <person name="Kang H.-Y."/>
            <person name="Kim D."/>
            <person name="Lee H.H."/>
            <person name="Park K.H."/>
            <person name="Park S.-H."/>
            <person name="Park H.-S."/>
            <person name="Lee H.K."/>
            <person name="Oh T.K."/>
            <person name="Kim J.F."/>
        </authorList>
    </citation>
    <scope>NUCLEOTIDE SEQUENCE [LARGE SCALE GENOMIC DNA]</scope>
    <source>
        <strain evidence="5 6">KCTC 2396</strain>
    </source>
</reference>
<dbReference type="GO" id="GO:0043565">
    <property type="term" value="F:sequence-specific DNA binding"/>
    <property type="evidence" value="ECO:0007669"/>
    <property type="project" value="InterPro"/>
</dbReference>
<evidence type="ECO:0000313" key="6">
    <source>
        <dbReference type="Proteomes" id="UP000000238"/>
    </source>
</evidence>
<dbReference type="STRING" id="349521.HCH_00884"/>
<dbReference type="eggNOG" id="COG4977">
    <property type="taxonomic scope" value="Bacteria"/>
</dbReference>
<evidence type="ECO:0000259" key="4">
    <source>
        <dbReference type="PROSITE" id="PS01124"/>
    </source>
</evidence>
<dbReference type="InterPro" id="IPR002818">
    <property type="entry name" value="DJ-1/PfpI"/>
</dbReference>
<name>Q2SNJ8_HAHCH</name>
<dbReference type="PROSITE" id="PS01124">
    <property type="entry name" value="HTH_ARAC_FAMILY_2"/>
    <property type="match status" value="1"/>
</dbReference>
<proteinExistence type="predicted"/>
<organism evidence="5 6">
    <name type="scientific">Hahella chejuensis (strain KCTC 2396)</name>
    <dbReference type="NCBI Taxonomy" id="349521"/>
    <lineage>
        <taxon>Bacteria</taxon>
        <taxon>Pseudomonadati</taxon>
        <taxon>Pseudomonadota</taxon>
        <taxon>Gammaproteobacteria</taxon>
        <taxon>Oceanospirillales</taxon>
        <taxon>Hahellaceae</taxon>
        <taxon>Hahella</taxon>
    </lineage>
</organism>
<dbReference type="Gene3D" id="3.40.50.880">
    <property type="match status" value="1"/>
</dbReference>
<dbReference type="Pfam" id="PF01965">
    <property type="entry name" value="DJ-1_PfpI"/>
    <property type="match status" value="1"/>
</dbReference>
<dbReference type="PANTHER" id="PTHR43130:SF11">
    <property type="entry name" value="TRANSCRIPTIONAL REGULATORY PROTEIN"/>
    <property type="match status" value="1"/>
</dbReference>
<dbReference type="GO" id="GO:0003700">
    <property type="term" value="F:DNA-binding transcription factor activity"/>
    <property type="evidence" value="ECO:0007669"/>
    <property type="project" value="InterPro"/>
</dbReference>
<dbReference type="SUPFAM" id="SSF46689">
    <property type="entry name" value="Homeodomain-like"/>
    <property type="match status" value="2"/>
</dbReference>
<gene>
    <name evidence="5" type="ordered locus">HCH_00884</name>
</gene>